<evidence type="ECO:0000313" key="7">
    <source>
        <dbReference type="Proteomes" id="UP000315164"/>
    </source>
</evidence>
<dbReference type="GO" id="GO:0004803">
    <property type="term" value="F:transposase activity"/>
    <property type="evidence" value="ECO:0007669"/>
    <property type="project" value="InterPro"/>
</dbReference>
<evidence type="ECO:0000313" key="8">
    <source>
        <dbReference type="Proteomes" id="UP000318394"/>
    </source>
</evidence>
<dbReference type="EMBL" id="VAJI01000021">
    <property type="protein sequence ID" value="TRB36214.1"/>
    <property type="molecule type" value="Genomic_DNA"/>
</dbReference>
<gene>
    <name evidence="5" type="ORF">FEA53_09415</name>
    <name evidence="4" type="ORF">FEB89_09465</name>
    <name evidence="3" type="ORF">NCTC9380_01595</name>
</gene>
<dbReference type="KEGG" id="mhay:VK67_13615"/>
<evidence type="ECO:0000313" key="6">
    <source>
        <dbReference type="Proteomes" id="UP000254031"/>
    </source>
</evidence>
<dbReference type="KEGG" id="mhaq:WC39_13610"/>
<accession>A0A249A2X3</accession>
<dbReference type="GO" id="GO:0043565">
    <property type="term" value="F:sequence-specific DNA binding"/>
    <property type="evidence" value="ECO:0007669"/>
    <property type="project" value="TreeGrafter"/>
</dbReference>
<reference evidence="7 8" key="2">
    <citation type="journal article" date="2019" name="Vet. Microbiol.">
        <title>Genetic characterization of susceptible and multi-drug resistant Mannheimia haemolytica isolated from high-risk stocker calves prior to and after antimicrobial metaphylaxis.</title>
        <authorList>
            <person name="Snyder E.R."/>
            <person name="Alvarez-Narvaez S."/>
            <person name="Credille B.C."/>
        </authorList>
    </citation>
    <scope>NUCLEOTIDE SEQUENCE [LARGE SCALE GENOMIC DNA]</scope>
    <source>
        <strain evidence="5 7">UGA-R5-128-1</strain>
        <strain evidence="4 8">UGA-R7-163-1</strain>
    </source>
</reference>
<evidence type="ECO:0000259" key="2">
    <source>
        <dbReference type="SMART" id="SM01321"/>
    </source>
</evidence>
<keyword evidence="1" id="KW-0812">Transmembrane</keyword>
<feature type="domain" description="Transposase IS200-like" evidence="2">
    <location>
        <begin position="9"/>
        <end position="148"/>
    </location>
</feature>
<dbReference type="Proteomes" id="UP000318394">
    <property type="component" value="Unassembled WGS sequence"/>
</dbReference>
<evidence type="ECO:0000313" key="3">
    <source>
        <dbReference type="EMBL" id="STY66302.1"/>
    </source>
</evidence>
<feature type="transmembrane region" description="Helical" evidence="1">
    <location>
        <begin position="49"/>
        <end position="67"/>
    </location>
</feature>
<dbReference type="Proteomes" id="UP000254031">
    <property type="component" value="Unassembled WGS sequence"/>
</dbReference>
<reference evidence="3 6" key="1">
    <citation type="submission" date="2018-06" db="EMBL/GenBank/DDBJ databases">
        <authorList>
            <consortium name="Pathogen Informatics"/>
            <person name="Doyle S."/>
        </authorList>
    </citation>
    <scope>NUCLEOTIDE SEQUENCE [LARGE SCALE GENOMIC DNA]</scope>
    <source>
        <strain evidence="3 6">NCTC9380</strain>
    </source>
</reference>
<evidence type="ECO:0000313" key="4">
    <source>
        <dbReference type="EMBL" id="TRB36214.1"/>
    </source>
</evidence>
<dbReference type="GO" id="GO:0006313">
    <property type="term" value="P:DNA transposition"/>
    <property type="evidence" value="ECO:0007669"/>
    <property type="project" value="InterPro"/>
</dbReference>
<dbReference type="OrthoDB" id="9794403at2"/>
<dbReference type="AlphaFoldDB" id="A0A249A2X3"/>
<dbReference type="InterPro" id="IPR002686">
    <property type="entry name" value="Transposase_17"/>
</dbReference>
<dbReference type="Pfam" id="PF01797">
    <property type="entry name" value="Y1_Tnp"/>
    <property type="match status" value="1"/>
</dbReference>
<dbReference type="EMBL" id="UGPL01000006">
    <property type="protein sequence ID" value="STY66302.1"/>
    <property type="molecule type" value="Genomic_DNA"/>
</dbReference>
<keyword evidence="1" id="KW-0472">Membrane</keyword>
<dbReference type="Gene3D" id="3.30.70.1290">
    <property type="entry name" value="Transposase IS200-like"/>
    <property type="match status" value="1"/>
</dbReference>
<dbReference type="SMART" id="SM01321">
    <property type="entry name" value="Y1_Tnp"/>
    <property type="match status" value="1"/>
</dbReference>
<dbReference type="RefSeq" id="WP_006249761.1">
    <property type="nucleotide sequence ID" value="NZ_CP011098.1"/>
</dbReference>
<keyword evidence="1" id="KW-1133">Transmembrane helix</keyword>
<dbReference type="SUPFAM" id="SSF143422">
    <property type="entry name" value="Transposase IS200-like"/>
    <property type="match status" value="1"/>
</dbReference>
<dbReference type="InterPro" id="IPR036515">
    <property type="entry name" value="Transposase_17_sf"/>
</dbReference>
<name>A0A249A2X3_MANHA</name>
<dbReference type="GeneID" id="67370375"/>
<sequence>MSRKYKFHEKSGAYFVSFATVYWVGVFVREIYFQVIVDALDYCRKHKGMILYAYCIMPTHIHLLFQAENQNPSDLIRDFKTFTAKILIQRIKDNLQENRREWLLWMFSRAAERRCNVKQYQFWQHHNQPIEIYSQKFFDEKLNYIHQNPVVSGFVSEPWEWKYN</sequence>
<dbReference type="NCBIfam" id="NF047646">
    <property type="entry name" value="REP_Tyr_transpos"/>
    <property type="match status" value="1"/>
</dbReference>
<keyword evidence="8" id="KW-1185">Reference proteome</keyword>
<dbReference type="PANTHER" id="PTHR36966">
    <property type="entry name" value="REP-ASSOCIATED TYROSINE TRANSPOSASE"/>
    <property type="match status" value="1"/>
</dbReference>
<dbReference type="PANTHER" id="PTHR36966:SF1">
    <property type="entry name" value="REP-ASSOCIATED TYROSINE TRANSPOSASE"/>
    <property type="match status" value="1"/>
</dbReference>
<dbReference type="InterPro" id="IPR052715">
    <property type="entry name" value="RAYT_transposase"/>
</dbReference>
<evidence type="ECO:0000256" key="1">
    <source>
        <dbReference type="SAM" id="Phobius"/>
    </source>
</evidence>
<proteinExistence type="predicted"/>
<organism evidence="5 7">
    <name type="scientific">Mannheimia haemolytica</name>
    <name type="common">Pasteurella haemolytica</name>
    <dbReference type="NCBI Taxonomy" id="75985"/>
    <lineage>
        <taxon>Bacteria</taxon>
        <taxon>Pseudomonadati</taxon>
        <taxon>Pseudomonadota</taxon>
        <taxon>Gammaproteobacteria</taxon>
        <taxon>Pasteurellales</taxon>
        <taxon>Pasteurellaceae</taxon>
        <taxon>Mannheimia</taxon>
    </lineage>
</organism>
<evidence type="ECO:0000313" key="5">
    <source>
        <dbReference type="EMBL" id="TRB73658.1"/>
    </source>
</evidence>
<dbReference type="EMBL" id="VAJB01000020">
    <property type="protein sequence ID" value="TRB73658.1"/>
    <property type="molecule type" value="Genomic_DNA"/>
</dbReference>
<dbReference type="Proteomes" id="UP000315164">
    <property type="component" value="Unassembled WGS sequence"/>
</dbReference>
<feature type="transmembrane region" description="Helical" evidence="1">
    <location>
        <begin position="12"/>
        <end position="37"/>
    </location>
</feature>
<protein>
    <submittedName>
        <fullName evidence="3 5">Transposase</fullName>
    </submittedName>
</protein>